<sequence length="305" mass="33529">MNAKRSYLWKKRTVRLLGLILLVLSMSNGTGTASVFAAQQHSLSSEQRQWISESHPPGQGASNAAESQAQEQRHLAIVIDDFGNDMAGTEEMLKLPIKFTAAVMPFMPSTRKDAEEAHRLGHDVIVHMPMEPNKGLRKWLGPGAITADLSDAEIRKRINAAIDNVPHAIGMNNHMGSKVTADERIMRIVLDVCKQRGLFFLDSRTTYKTVVPKVSKELGVPLLSNDVFLDDVYTLQHIGKQMNEVQKHLATHVTCVVIGHVGPPGKKTAAVLRQSIADMNAAVSFVKLSDMVLQSFGDQLVLPNP</sequence>
<keyword evidence="4" id="KW-1185">Reference proteome</keyword>
<evidence type="ECO:0000256" key="1">
    <source>
        <dbReference type="SAM" id="MobiDB-lite"/>
    </source>
</evidence>
<evidence type="ECO:0000256" key="2">
    <source>
        <dbReference type="SAM" id="SignalP"/>
    </source>
</evidence>
<dbReference type="PANTHER" id="PTHR30105:SF2">
    <property type="entry name" value="DIVERGENT POLYSACCHARIDE DEACETYLASE SUPERFAMILY"/>
    <property type="match status" value="1"/>
</dbReference>
<dbReference type="InterPro" id="IPR006837">
    <property type="entry name" value="Divergent_DAC"/>
</dbReference>
<dbReference type="Gene3D" id="3.20.20.370">
    <property type="entry name" value="Glycoside hydrolase/deacetylase"/>
    <property type="match status" value="1"/>
</dbReference>
<gene>
    <name evidence="3" type="ORF">SAMN04487969_11842</name>
</gene>
<feature type="compositionally biased region" description="Low complexity" evidence="1">
    <location>
        <begin position="58"/>
        <end position="69"/>
    </location>
</feature>
<dbReference type="SUPFAM" id="SSF88713">
    <property type="entry name" value="Glycoside hydrolase/deacetylase"/>
    <property type="match status" value="1"/>
</dbReference>
<dbReference type="InterPro" id="IPR011330">
    <property type="entry name" value="Glyco_hydro/deAcase_b/a-brl"/>
</dbReference>
<evidence type="ECO:0008006" key="5">
    <source>
        <dbReference type="Google" id="ProtNLM"/>
    </source>
</evidence>
<reference evidence="4" key="1">
    <citation type="submission" date="2016-10" db="EMBL/GenBank/DDBJ databases">
        <authorList>
            <person name="Varghese N."/>
            <person name="Submissions S."/>
        </authorList>
    </citation>
    <scope>NUCLEOTIDE SEQUENCE [LARGE SCALE GENOMIC DNA]</scope>
    <source>
        <strain evidence="4">CGMCC 1.10223</strain>
    </source>
</reference>
<dbReference type="AlphaFoldDB" id="A0A1I2GTZ5"/>
<dbReference type="CDD" id="cd10936">
    <property type="entry name" value="CE4_DAC2"/>
    <property type="match status" value="1"/>
</dbReference>
<keyword evidence="2" id="KW-0732">Signal</keyword>
<name>A0A1I2GTZ5_9BACL</name>
<dbReference type="GO" id="GO:0005975">
    <property type="term" value="P:carbohydrate metabolic process"/>
    <property type="evidence" value="ECO:0007669"/>
    <property type="project" value="InterPro"/>
</dbReference>
<feature type="region of interest" description="Disordered" evidence="1">
    <location>
        <begin position="46"/>
        <end position="69"/>
    </location>
</feature>
<dbReference type="PANTHER" id="PTHR30105">
    <property type="entry name" value="UNCHARACTERIZED YIBQ-RELATED"/>
    <property type="match status" value="1"/>
</dbReference>
<dbReference type="RefSeq" id="WP_231594110.1">
    <property type="nucleotide sequence ID" value="NZ_FONN01000018.1"/>
</dbReference>
<proteinExistence type="predicted"/>
<dbReference type="Proteomes" id="UP000183410">
    <property type="component" value="Unassembled WGS sequence"/>
</dbReference>
<feature type="signal peptide" evidence="2">
    <location>
        <begin position="1"/>
        <end position="33"/>
    </location>
</feature>
<organism evidence="3 4">
    <name type="scientific">Paenibacillus algorifonticola</name>
    <dbReference type="NCBI Taxonomy" id="684063"/>
    <lineage>
        <taxon>Bacteria</taxon>
        <taxon>Bacillati</taxon>
        <taxon>Bacillota</taxon>
        <taxon>Bacilli</taxon>
        <taxon>Bacillales</taxon>
        <taxon>Paenibacillaceae</taxon>
        <taxon>Paenibacillus</taxon>
    </lineage>
</organism>
<accession>A0A1I2GTZ5</accession>
<protein>
    <recommendedName>
        <fullName evidence="5">Divergent polysaccharide deacetylase</fullName>
    </recommendedName>
</protein>
<dbReference type="Pfam" id="PF04748">
    <property type="entry name" value="Polysacc_deac_2"/>
    <property type="match status" value="1"/>
</dbReference>
<dbReference type="EMBL" id="FONN01000018">
    <property type="protein sequence ID" value="SFF20932.1"/>
    <property type="molecule type" value="Genomic_DNA"/>
</dbReference>
<evidence type="ECO:0000313" key="4">
    <source>
        <dbReference type="Proteomes" id="UP000183410"/>
    </source>
</evidence>
<evidence type="ECO:0000313" key="3">
    <source>
        <dbReference type="EMBL" id="SFF20932.1"/>
    </source>
</evidence>
<feature type="chain" id="PRO_5010315095" description="Divergent polysaccharide deacetylase" evidence="2">
    <location>
        <begin position="34"/>
        <end position="305"/>
    </location>
</feature>